<protein>
    <submittedName>
        <fullName evidence="1">Uncharacterized protein</fullName>
    </submittedName>
</protein>
<organism evidence="1 2">
    <name type="scientific">Streptomyces halobius</name>
    <dbReference type="NCBI Taxonomy" id="2879846"/>
    <lineage>
        <taxon>Bacteria</taxon>
        <taxon>Bacillati</taxon>
        <taxon>Actinomycetota</taxon>
        <taxon>Actinomycetes</taxon>
        <taxon>Kitasatosporales</taxon>
        <taxon>Streptomycetaceae</taxon>
        <taxon>Streptomyces</taxon>
    </lineage>
</organism>
<evidence type="ECO:0000313" key="2">
    <source>
        <dbReference type="Proteomes" id="UP000830115"/>
    </source>
</evidence>
<dbReference type="Proteomes" id="UP000830115">
    <property type="component" value="Chromosome"/>
</dbReference>
<gene>
    <name evidence="1" type="ORF">K9S39_12600</name>
</gene>
<dbReference type="RefSeq" id="WP_248863415.1">
    <property type="nucleotide sequence ID" value="NZ_CP086322.1"/>
</dbReference>
<name>A0ABY4M6U6_9ACTN</name>
<keyword evidence="2" id="KW-1185">Reference proteome</keyword>
<reference evidence="1" key="1">
    <citation type="submission" date="2021-10" db="EMBL/GenBank/DDBJ databases">
        <title>Streptomyces nigrumlapis sp.nov.,an antimicrobial producing actinobacterium isolated from Black Gobi rocks.</title>
        <authorList>
            <person name="Wen Y."/>
            <person name="Zhang W."/>
            <person name="Liu X.G."/>
        </authorList>
    </citation>
    <scope>NUCLEOTIDE SEQUENCE</scope>
    <source>
        <strain evidence="1">ST13-2-2</strain>
    </source>
</reference>
<dbReference type="EMBL" id="CP086322">
    <property type="protein sequence ID" value="UQA92549.1"/>
    <property type="molecule type" value="Genomic_DNA"/>
</dbReference>
<accession>A0ABY4M6U6</accession>
<evidence type="ECO:0000313" key="1">
    <source>
        <dbReference type="EMBL" id="UQA92549.1"/>
    </source>
</evidence>
<sequence length="61" mass="6208">MAHFEVNPSATWATAAGERLLRRVAAGHAGNPRPALTALAVHGPGTLTEPALRTALHSSGA</sequence>
<proteinExistence type="predicted"/>